<dbReference type="Gene3D" id="3.10.490.10">
    <property type="entry name" value="Gamma-glutamyl cyclotransferase-like"/>
    <property type="match status" value="1"/>
</dbReference>
<dbReference type="PANTHER" id="PTHR12935">
    <property type="entry name" value="GAMMA-GLUTAMYLCYCLOTRANSFERASE"/>
    <property type="match status" value="1"/>
</dbReference>
<dbReference type="InterPro" id="IPR017939">
    <property type="entry name" value="G-Glutamylcylcotransferase"/>
</dbReference>
<dbReference type="Proteomes" id="UP001597296">
    <property type="component" value="Unassembled WGS sequence"/>
</dbReference>
<reference evidence="3" key="1">
    <citation type="journal article" date="2019" name="Int. J. Syst. Evol. Microbiol.">
        <title>The Global Catalogue of Microorganisms (GCM) 10K type strain sequencing project: providing services to taxonomists for standard genome sequencing and annotation.</title>
        <authorList>
            <consortium name="The Broad Institute Genomics Platform"/>
            <consortium name="The Broad Institute Genome Sequencing Center for Infectious Disease"/>
            <person name="Wu L."/>
            <person name="Ma J."/>
        </authorList>
    </citation>
    <scope>NUCLEOTIDE SEQUENCE [LARGE SCALE GENOMIC DNA]</scope>
    <source>
        <strain evidence="3">KCTC 15012</strain>
    </source>
</reference>
<proteinExistence type="predicted"/>
<organism evidence="2 3">
    <name type="scientific">Phaeospirillum tilakii</name>
    <dbReference type="NCBI Taxonomy" id="741673"/>
    <lineage>
        <taxon>Bacteria</taxon>
        <taxon>Pseudomonadati</taxon>
        <taxon>Pseudomonadota</taxon>
        <taxon>Alphaproteobacteria</taxon>
        <taxon>Rhodospirillales</taxon>
        <taxon>Rhodospirillaceae</taxon>
        <taxon>Phaeospirillum</taxon>
    </lineage>
</organism>
<evidence type="ECO:0000256" key="1">
    <source>
        <dbReference type="ARBA" id="ARBA00023239"/>
    </source>
</evidence>
<comment type="caution">
    <text evidence="2">The sequence shown here is derived from an EMBL/GenBank/DDBJ whole genome shotgun (WGS) entry which is preliminary data.</text>
</comment>
<evidence type="ECO:0000313" key="2">
    <source>
        <dbReference type="EMBL" id="MFD2232269.1"/>
    </source>
</evidence>
<keyword evidence="3" id="KW-1185">Reference proteome</keyword>
<keyword evidence="1" id="KW-0456">Lyase</keyword>
<accession>A0ABW5C4G2</accession>
<sequence>MSGDDDTLPAESGEDLPPLLYFLCGLDLHPEVIAQRCRNPRYFGLATLPDHALAFRGYSKRWDGAEATVVEAPGQTLFGALYWLDAEDSERIDLWLGVRFNGTGSAFHFPVEVIDQDGVMQEALMHKPDSLGPPGLPSREYLALLIAGAEARGLPAPEIARLRATASKPAAYPVPRRNLLDEIDLAGALPCSACANFISQDEEMDQDTGEGF</sequence>
<dbReference type="Pfam" id="PF13772">
    <property type="entry name" value="AIG2_2"/>
    <property type="match status" value="1"/>
</dbReference>
<dbReference type="PANTHER" id="PTHR12935:SF0">
    <property type="entry name" value="GAMMA-GLUTAMYLCYCLOTRANSFERASE"/>
    <property type="match status" value="1"/>
</dbReference>
<evidence type="ECO:0000313" key="3">
    <source>
        <dbReference type="Proteomes" id="UP001597296"/>
    </source>
</evidence>
<gene>
    <name evidence="2" type="ORF">ACFSNB_00475</name>
</gene>
<name>A0ABW5C4G2_9PROT</name>
<dbReference type="RefSeq" id="WP_377313437.1">
    <property type="nucleotide sequence ID" value="NZ_JBHUIY010000001.1"/>
</dbReference>
<dbReference type="EMBL" id="JBHUIY010000001">
    <property type="protein sequence ID" value="MFD2232269.1"/>
    <property type="molecule type" value="Genomic_DNA"/>
</dbReference>
<protein>
    <submittedName>
        <fullName evidence="2">Gamma-glutamylcyclotransferase</fullName>
    </submittedName>
</protein>